<evidence type="ECO:0008006" key="5">
    <source>
        <dbReference type="Google" id="ProtNLM"/>
    </source>
</evidence>
<feature type="compositionally biased region" description="Polar residues" evidence="2">
    <location>
        <begin position="12"/>
        <end position="28"/>
    </location>
</feature>
<feature type="region of interest" description="Disordered" evidence="2">
    <location>
        <begin position="1"/>
        <end position="87"/>
    </location>
</feature>
<feature type="compositionally biased region" description="Pro residues" evidence="2">
    <location>
        <begin position="1"/>
        <end position="10"/>
    </location>
</feature>
<reference evidence="3" key="1">
    <citation type="submission" date="2021-11" db="EMBL/GenBank/DDBJ databases">
        <title>Purpureocillium_takamizusanense_genome.</title>
        <authorList>
            <person name="Nguyen N.-H."/>
        </authorList>
    </citation>
    <scope>NUCLEOTIDE SEQUENCE</scope>
    <source>
        <strain evidence="3">PT3</strain>
    </source>
</reference>
<feature type="compositionally biased region" description="Polar residues" evidence="2">
    <location>
        <begin position="491"/>
        <end position="505"/>
    </location>
</feature>
<keyword evidence="4" id="KW-1185">Reference proteome</keyword>
<feature type="region of interest" description="Disordered" evidence="2">
    <location>
        <begin position="489"/>
        <end position="509"/>
    </location>
</feature>
<dbReference type="Proteomes" id="UP000829364">
    <property type="component" value="Chromosome 7"/>
</dbReference>
<evidence type="ECO:0000313" key="4">
    <source>
        <dbReference type="Proteomes" id="UP000829364"/>
    </source>
</evidence>
<dbReference type="RefSeq" id="XP_047845564.1">
    <property type="nucleotide sequence ID" value="XM_047989561.1"/>
</dbReference>
<feature type="region of interest" description="Disordered" evidence="2">
    <location>
        <begin position="576"/>
        <end position="608"/>
    </location>
</feature>
<evidence type="ECO:0000256" key="2">
    <source>
        <dbReference type="SAM" id="MobiDB-lite"/>
    </source>
</evidence>
<dbReference type="Gene3D" id="3.10.350.10">
    <property type="entry name" value="LysM domain"/>
    <property type="match status" value="1"/>
</dbReference>
<dbReference type="EMBL" id="CP086360">
    <property type="protein sequence ID" value="UNI22083.1"/>
    <property type="molecule type" value="Genomic_DNA"/>
</dbReference>
<dbReference type="InterPro" id="IPR036779">
    <property type="entry name" value="LysM_dom_sf"/>
</dbReference>
<evidence type="ECO:0000256" key="1">
    <source>
        <dbReference type="ARBA" id="ARBA00044955"/>
    </source>
</evidence>
<dbReference type="KEGG" id="ptkz:JDV02_008005"/>
<feature type="compositionally biased region" description="Polar residues" evidence="2">
    <location>
        <begin position="396"/>
        <end position="409"/>
    </location>
</feature>
<dbReference type="OrthoDB" id="2192830at2759"/>
<proteinExistence type="inferred from homology"/>
<evidence type="ECO:0000313" key="3">
    <source>
        <dbReference type="EMBL" id="UNI22083.1"/>
    </source>
</evidence>
<accession>A0A9Q8VDW7</accession>
<dbReference type="GeneID" id="72069953"/>
<sequence>MADQRMPPPDASSRQVSSAQTATLSSVRPRTRRLISIADSDITRAASPRMPADEGGGGLLSVYSASTSRAASPRPPAGTAGGTLGQFLGDTWAQSWNSVQGLASSLTGASSGFNAPATRFPRQGRSRSSSHKGGTGKTQSTWGPAPPPRNPGPDDIATGSLAEREAALKAARTASVLESHDNVNGGLDTAGKHKRRNSDDVASTDRSQPEDCLVYIHRVAVNDTYAGIILRFKCREDVFRRANGLWSRDSIQTRKWVAIPVDACEVRGRPCDPPTWHKSPEVDLLAPTPGGPNDSSTEAHDDFFTSKATRSGASEGEATTQDEDGPWTHVRWVQVDSIKEPVQIGRMPRQALGYFPPRRKKSVATLSTVSTPRESSDISSLPPSSMERIPSRRKSSLSSVHQLSGTPFSIRSRVGSDARDNRPAWMRGPGGVGSMGRNTRTPGPDKDYLNSWARRHLPALNIEGLPSMSVMGSETARFGFSSEPSAIVESSFEQGRDTSSTSRQGSGLDRAAAAVETWLRGALAKRPNTPMVGGRTGWPAVLSAEQESSDLIELADTGSDDGRIAARDSAALSMAFPSTSGRSDVGSGLIRGRGAAASWASHDRQKSD</sequence>
<protein>
    <recommendedName>
        <fullName evidence="5">LysM domain-containing protein</fullName>
    </recommendedName>
</protein>
<gene>
    <name evidence="3" type="ORF">JDV02_008005</name>
</gene>
<comment type="similarity">
    <text evidence="1">Belongs to the secreted LysM effector family.</text>
</comment>
<feature type="region of interest" description="Disordered" evidence="2">
    <location>
        <begin position="363"/>
        <end position="446"/>
    </location>
</feature>
<feature type="compositionally biased region" description="Polar residues" evidence="2">
    <location>
        <begin position="364"/>
        <end position="373"/>
    </location>
</feature>
<feature type="region of interest" description="Disordered" evidence="2">
    <location>
        <begin position="275"/>
        <end position="328"/>
    </location>
</feature>
<organism evidence="3 4">
    <name type="scientific">Purpureocillium takamizusanense</name>
    <dbReference type="NCBI Taxonomy" id="2060973"/>
    <lineage>
        <taxon>Eukaryota</taxon>
        <taxon>Fungi</taxon>
        <taxon>Dikarya</taxon>
        <taxon>Ascomycota</taxon>
        <taxon>Pezizomycotina</taxon>
        <taxon>Sordariomycetes</taxon>
        <taxon>Hypocreomycetidae</taxon>
        <taxon>Hypocreales</taxon>
        <taxon>Ophiocordycipitaceae</taxon>
        <taxon>Purpureocillium</taxon>
    </lineage>
</organism>
<name>A0A9Q8VDW7_9HYPO</name>
<dbReference type="AlphaFoldDB" id="A0A9Q8VDW7"/>
<feature type="region of interest" description="Disordered" evidence="2">
    <location>
        <begin position="108"/>
        <end position="207"/>
    </location>
</feature>